<dbReference type="EMBL" id="JBCGCU010000017">
    <property type="protein sequence ID" value="MEM0516379.1"/>
    <property type="molecule type" value="Genomic_DNA"/>
</dbReference>
<evidence type="ECO:0008006" key="5">
    <source>
        <dbReference type="Google" id="ProtNLM"/>
    </source>
</evidence>
<feature type="transmembrane region" description="Helical" evidence="2">
    <location>
        <begin position="112"/>
        <end position="130"/>
    </location>
</feature>
<dbReference type="Proteomes" id="UP001447008">
    <property type="component" value="Unassembled WGS sequence"/>
</dbReference>
<proteinExistence type="predicted"/>
<evidence type="ECO:0000313" key="4">
    <source>
        <dbReference type="Proteomes" id="UP001447008"/>
    </source>
</evidence>
<protein>
    <recommendedName>
        <fullName evidence="5">DUF2975 domain-containing protein</fullName>
    </recommendedName>
</protein>
<organism evidence="3 4">
    <name type="scientific">Pseudoalteromonas qingdaonensis</name>
    <dbReference type="NCBI Taxonomy" id="3131913"/>
    <lineage>
        <taxon>Bacteria</taxon>
        <taxon>Pseudomonadati</taxon>
        <taxon>Pseudomonadota</taxon>
        <taxon>Gammaproteobacteria</taxon>
        <taxon>Alteromonadales</taxon>
        <taxon>Pseudoalteromonadaceae</taxon>
        <taxon>Pseudoalteromonas</taxon>
    </lineage>
</organism>
<reference evidence="3 4" key="1">
    <citation type="submission" date="2024-03" db="EMBL/GenBank/DDBJ databases">
        <title>Pseudoalteromonas qingdaonensis sp. nov., isolated from the intestines of marine benthic organisms.</title>
        <authorList>
            <person name="Lin X."/>
            <person name="Fang S."/>
            <person name="Hu X."/>
        </authorList>
    </citation>
    <scope>NUCLEOTIDE SEQUENCE [LARGE SCALE GENOMIC DNA]</scope>
    <source>
        <strain evidence="3 4">YIC-827</strain>
    </source>
</reference>
<gene>
    <name evidence="3" type="ORF">WCN91_13315</name>
</gene>
<dbReference type="RefSeq" id="WP_342679830.1">
    <property type="nucleotide sequence ID" value="NZ_JBCGCU010000017.1"/>
</dbReference>
<feature type="compositionally biased region" description="Polar residues" evidence="1">
    <location>
        <begin position="1"/>
        <end position="11"/>
    </location>
</feature>
<evidence type="ECO:0000256" key="1">
    <source>
        <dbReference type="SAM" id="MobiDB-lite"/>
    </source>
</evidence>
<feature type="transmembrane region" description="Helical" evidence="2">
    <location>
        <begin position="67"/>
        <end position="92"/>
    </location>
</feature>
<comment type="caution">
    <text evidence="3">The sequence shown here is derived from an EMBL/GenBank/DDBJ whole genome shotgun (WGS) entry which is preliminary data.</text>
</comment>
<keyword evidence="4" id="KW-1185">Reference proteome</keyword>
<feature type="transmembrane region" description="Helical" evidence="2">
    <location>
        <begin position="151"/>
        <end position="173"/>
    </location>
</feature>
<feature type="region of interest" description="Disordered" evidence="1">
    <location>
        <begin position="1"/>
        <end position="24"/>
    </location>
</feature>
<name>A0ABU9N1D5_9GAMM</name>
<keyword evidence="2" id="KW-0812">Transmembrane</keyword>
<keyword evidence="2" id="KW-0472">Membrane</keyword>
<sequence>MQFVNSPASSQPEKENQETTHSKSKCDVTNVRHVYLCLSEQLMLTKSRFKLNIANPQRVFIHRHISIGLISHLVHLSMLIISLPLLAFLAIYVEKEAIDSVGLFSNKTTLRLIYQFFFIALIFWYLRCLYLKSRSLSFKRYWIAMASNSAMFTLINFVKYYVFILLIVSITSLDSGQPVGYYFAEMVDGPISDELEALDCFASLMIVAFSFRFCIREIER</sequence>
<evidence type="ECO:0000256" key="2">
    <source>
        <dbReference type="SAM" id="Phobius"/>
    </source>
</evidence>
<feature type="compositionally biased region" description="Basic and acidic residues" evidence="1">
    <location>
        <begin position="12"/>
        <end position="24"/>
    </location>
</feature>
<accession>A0ABU9N1D5</accession>
<evidence type="ECO:0000313" key="3">
    <source>
        <dbReference type="EMBL" id="MEM0516379.1"/>
    </source>
</evidence>
<keyword evidence="2" id="KW-1133">Transmembrane helix</keyword>